<evidence type="ECO:0000256" key="3">
    <source>
        <dbReference type="ARBA" id="ARBA00022603"/>
    </source>
</evidence>
<evidence type="ECO:0000256" key="5">
    <source>
        <dbReference type="ARBA" id="ARBA00022691"/>
    </source>
</evidence>
<dbReference type="GO" id="GO:0005737">
    <property type="term" value="C:cytoplasm"/>
    <property type="evidence" value="ECO:0007669"/>
    <property type="project" value="UniProtKB-SubCell"/>
</dbReference>
<evidence type="ECO:0000256" key="6">
    <source>
        <dbReference type="HAMAP-Rule" id="MF_01007"/>
    </source>
</evidence>
<accession>L0EWF9</accession>
<keyword evidence="6" id="KW-0963">Cytoplasm</keyword>
<protein>
    <recommendedName>
        <fullName evidence="6">Ribosomal RNA small subunit methyltransferase H</fullName>
        <ecNumber evidence="6">2.1.1.199</ecNumber>
    </recommendedName>
    <alternativeName>
        <fullName evidence="6">16S rRNA m(4)C1402 methyltransferase</fullName>
    </alternativeName>
    <alternativeName>
        <fullName evidence="6">rRNA (cytosine-N(4)-)-methyltransferase RsmH</fullName>
    </alternativeName>
</protein>
<feature type="binding site" evidence="6">
    <location>
        <position position="114"/>
    </location>
    <ligand>
        <name>S-adenosyl-L-methionine</name>
        <dbReference type="ChEBI" id="CHEBI:59789"/>
    </ligand>
</feature>
<keyword evidence="4 6" id="KW-0808">Transferase</keyword>
<dbReference type="SUPFAM" id="SSF53335">
    <property type="entry name" value="S-adenosyl-L-methionine-dependent methyltransferases"/>
    <property type="match status" value="1"/>
</dbReference>
<feature type="binding site" evidence="6">
    <location>
        <position position="62"/>
    </location>
    <ligand>
        <name>S-adenosyl-L-methionine</name>
        <dbReference type="ChEBI" id="CHEBI:59789"/>
    </ligand>
</feature>
<comment type="subcellular location">
    <subcellularLocation>
        <location evidence="6">Cytoplasm</location>
    </subcellularLocation>
</comment>
<evidence type="ECO:0000256" key="4">
    <source>
        <dbReference type="ARBA" id="ARBA00022679"/>
    </source>
</evidence>
<evidence type="ECO:0000313" key="7">
    <source>
        <dbReference type="EMBL" id="AGA64711.1"/>
    </source>
</evidence>
<dbReference type="RefSeq" id="WP_015273138.1">
    <property type="nucleotide sequence ID" value="NC_019907.1"/>
</dbReference>
<dbReference type="Proteomes" id="UP000010799">
    <property type="component" value="Chromosome"/>
</dbReference>
<feature type="binding site" evidence="6">
    <location>
        <position position="89"/>
    </location>
    <ligand>
        <name>S-adenosyl-L-methionine</name>
        <dbReference type="ChEBI" id="CHEBI:59789"/>
    </ligand>
</feature>
<dbReference type="GO" id="GO:0070475">
    <property type="term" value="P:rRNA base methylation"/>
    <property type="evidence" value="ECO:0007669"/>
    <property type="project" value="UniProtKB-UniRule"/>
</dbReference>
<comment type="function">
    <text evidence="6">Specifically methylates the N4 position of cytidine in position 1402 (C1402) of 16S rRNA.</text>
</comment>
<dbReference type="PIRSF" id="PIRSF004486">
    <property type="entry name" value="MraW"/>
    <property type="match status" value="1"/>
</dbReference>
<gene>
    <name evidence="6" type="primary">rsmH</name>
    <name evidence="7" type="ordered locus">B488_07190</name>
</gene>
<sequence length="339" mass="36999">MERDINSFSVGYQSPFHIPVFLPEVIKIIDPKPGKVILDATFGAGGYSRAFLDSGAEVIALDRDPLAVSCGQSLVEEAKGRFSIFNSVFSRLSEYVPAHGLDGAVFDVGVSSMQLDNADRGFSFQKDGPLDMRMSGVGVSAADVVNFSPVEDLVSILDVLGEEKQAKIIAHAIVKRRALSLFKSTKDLANLIENTVRYRTQYRIHPATRSFQALRIFVNNELLELAKALFASEHVLKPGGILLVVSFHSLEDRIVKGFFADRSGKVSVSRHMPVPPLRSATFKPFTKGALMACQKDIDLNIRARSAKLRAGIRTSAPSMSADLSFLKLPDLPNLSYLGG</sequence>
<dbReference type="PANTHER" id="PTHR11265">
    <property type="entry name" value="S-ADENOSYL-METHYLTRANSFERASE MRAW"/>
    <property type="match status" value="1"/>
</dbReference>
<dbReference type="Gene3D" id="3.40.50.150">
    <property type="entry name" value="Vaccinia Virus protein VP39"/>
    <property type="match status" value="1"/>
</dbReference>
<comment type="catalytic activity">
    <reaction evidence="6">
        <text>cytidine(1402) in 16S rRNA + S-adenosyl-L-methionine = N(4)-methylcytidine(1402) in 16S rRNA + S-adenosyl-L-homocysteine + H(+)</text>
        <dbReference type="Rhea" id="RHEA:42928"/>
        <dbReference type="Rhea" id="RHEA-COMP:10286"/>
        <dbReference type="Rhea" id="RHEA-COMP:10287"/>
        <dbReference type="ChEBI" id="CHEBI:15378"/>
        <dbReference type="ChEBI" id="CHEBI:57856"/>
        <dbReference type="ChEBI" id="CHEBI:59789"/>
        <dbReference type="ChEBI" id="CHEBI:74506"/>
        <dbReference type="ChEBI" id="CHEBI:82748"/>
        <dbReference type="EC" id="2.1.1.199"/>
    </reaction>
</comment>
<feature type="binding site" evidence="6">
    <location>
        <position position="107"/>
    </location>
    <ligand>
        <name>S-adenosyl-L-methionine</name>
        <dbReference type="ChEBI" id="CHEBI:59789"/>
    </ligand>
</feature>
<keyword evidence="8" id="KW-1185">Reference proteome</keyword>
<dbReference type="Pfam" id="PF01795">
    <property type="entry name" value="Methyltransf_5"/>
    <property type="match status" value="1"/>
</dbReference>
<dbReference type="AlphaFoldDB" id="L0EWF9"/>
<dbReference type="HAMAP" id="MF_01007">
    <property type="entry name" value="16SrRNA_methyltr_H"/>
    <property type="match status" value="1"/>
</dbReference>
<dbReference type="PATRIC" id="fig|1215343.11.peg.741"/>
<evidence type="ECO:0000256" key="2">
    <source>
        <dbReference type="ARBA" id="ARBA00022552"/>
    </source>
</evidence>
<organism evidence="7 8">
    <name type="scientific">Liberibacter crescens (strain BT-1)</name>
    <dbReference type="NCBI Taxonomy" id="1215343"/>
    <lineage>
        <taxon>Bacteria</taxon>
        <taxon>Pseudomonadati</taxon>
        <taxon>Pseudomonadota</taxon>
        <taxon>Alphaproteobacteria</taxon>
        <taxon>Hyphomicrobiales</taxon>
        <taxon>Rhizobiaceae</taxon>
        <taxon>Liberibacter</taxon>
    </lineage>
</organism>
<keyword evidence="2 6" id="KW-0698">rRNA processing</keyword>
<dbReference type="GO" id="GO:0071424">
    <property type="term" value="F:rRNA (cytosine-N4-)-methyltransferase activity"/>
    <property type="evidence" value="ECO:0007669"/>
    <property type="project" value="UniProtKB-UniRule"/>
</dbReference>
<dbReference type="KEGG" id="lcc:B488_07190"/>
<dbReference type="NCBIfam" id="TIGR00006">
    <property type="entry name" value="16S rRNA (cytosine(1402)-N(4))-methyltransferase RsmH"/>
    <property type="match status" value="1"/>
</dbReference>
<evidence type="ECO:0000313" key="8">
    <source>
        <dbReference type="Proteomes" id="UP000010799"/>
    </source>
</evidence>
<feature type="binding site" evidence="6">
    <location>
        <begin position="45"/>
        <end position="47"/>
    </location>
    <ligand>
        <name>S-adenosyl-L-methionine</name>
        <dbReference type="ChEBI" id="CHEBI:59789"/>
    </ligand>
</feature>
<name>L0EWF9_LIBCB</name>
<reference evidence="7 8" key="1">
    <citation type="journal article" date="2012" name="Stand. Genomic Sci.">
        <title>Complete genome sequence of Liberibacter crescens BT-1.</title>
        <authorList>
            <person name="Leonard M.T."/>
            <person name="Fagen J.R."/>
            <person name="Davis-Richardson A.G."/>
            <person name="Davis M.J."/>
            <person name="Triplett E.W."/>
        </authorList>
    </citation>
    <scope>NUCLEOTIDE SEQUENCE [LARGE SCALE GENOMIC DNA]</scope>
    <source>
        <strain evidence="7 8">BT-1</strain>
    </source>
</reference>
<keyword evidence="3 6" id="KW-0489">Methyltransferase</keyword>
<dbReference type="InterPro" id="IPR029063">
    <property type="entry name" value="SAM-dependent_MTases_sf"/>
</dbReference>
<dbReference type="EMBL" id="CP003789">
    <property type="protein sequence ID" value="AGA64711.1"/>
    <property type="molecule type" value="Genomic_DNA"/>
</dbReference>
<evidence type="ECO:0000256" key="1">
    <source>
        <dbReference type="ARBA" id="ARBA00010396"/>
    </source>
</evidence>
<dbReference type="Gene3D" id="1.10.150.170">
    <property type="entry name" value="Putative methyltransferase TM0872, insert domain"/>
    <property type="match status" value="1"/>
</dbReference>
<comment type="similarity">
    <text evidence="1 6">Belongs to the methyltransferase superfamily. RsmH family.</text>
</comment>
<dbReference type="EC" id="2.1.1.199" evidence="6"/>
<dbReference type="InterPro" id="IPR002903">
    <property type="entry name" value="RsmH"/>
</dbReference>
<dbReference type="PANTHER" id="PTHR11265:SF0">
    <property type="entry name" value="12S RRNA N4-METHYLCYTIDINE METHYLTRANSFERASE"/>
    <property type="match status" value="1"/>
</dbReference>
<keyword evidence="5 6" id="KW-0949">S-adenosyl-L-methionine</keyword>
<dbReference type="eggNOG" id="COG0275">
    <property type="taxonomic scope" value="Bacteria"/>
</dbReference>
<dbReference type="HOGENOM" id="CLU_038422_1_1_5"/>
<dbReference type="InterPro" id="IPR023397">
    <property type="entry name" value="SAM-dep_MeTrfase_MraW_recog"/>
</dbReference>
<dbReference type="SUPFAM" id="SSF81799">
    <property type="entry name" value="Putative methyltransferase TM0872, insert domain"/>
    <property type="match status" value="1"/>
</dbReference>
<dbReference type="STRING" id="1215343.B488_07190"/>
<proteinExistence type="inferred from homology"/>